<evidence type="ECO:0000313" key="2">
    <source>
        <dbReference type="Proteomes" id="UP000183317"/>
    </source>
</evidence>
<gene>
    <name evidence="1" type="ORF">A3J13_02260</name>
</gene>
<comment type="caution">
    <text evidence="1">The sequence shown here is derived from an EMBL/GenBank/DDBJ whole genome shotgun (WGS) entry which is preliminary data.</text>
</comment>
<dbReference type="Proteomes" id="UP000183317">
    <property type="component" value="Unassembled WGS sequence"/>
</dbReference>
<name>A0A1F5MH44_9BACT</name>
<protein>
    <submittedName>
        <fullName evidence="1">Uncharacterized protein</fullName>
    </submittedName>
</protein>
<proteinExistence type="predicted"/>
<dbReference type="AlphaFoldDB" id="A0A1F5MH44"/>
<organism evidence="1 2">
    <name type="scientific">Candidatus Daviesbacteria bacterium RIFCSPLOWO2_02_FULL_36_8</name>
    <dbReference type="NCBI Taxonomy" id="1797793"/>
    <lineage>
        <taxon>Bacteria</taxon>
        <taxon>Candidatus Daviesiibacteriota</taxon>
    </lineage>
</organism>
<reference evidence="1 2" key="1">
    <citation type="journal article" date="2016" name="Nat. Commun.">
        <title>Thousands of microbial genomes shed light on interconnected biogeochemical processes in an aquifer system.</title>
        <authorList>
            <person name="Anantharaman K."/>
            <person name="Brown C.T."/>
            <person name="Hug L.A."/>
            <person name="Sharon I."/>
            <person name="Castelle C.J."/>
            <person name="Probst A.J."/>
            <person name="Thomas B.C."/>
            <person name="Singh A."/>
            <person name="Wilkins M.J."/>
            <person name="Karaoz U."/>
            <person name="Brodie E.L."/>
            <person name="Williams K.H."/>
            <person name="Hubbard S.S."/>
            <person name="Banfield J.F."/>
        </authorList>
    </citation>
    <scope>NUCLEOTIDE SEQUENCE [LARGE SCALE GENOMIC DNA]</scope>
</reference>
<sequence length="60" mass="6513">MSSPEGSDNLTRMWVKSALKNMQPKKISVSESQLNQLIKIHGGNIPIGKIVGISEPKPKA</sequence>
<accession>A0A1F5MH44</accession>
<dbReference type="EMBL" id="MFDU01000003">
    <property type="protein sequence ID" value="OGE64672.1"/>
    <property type="molecule type" value="Genomic_DNA"/>
</dbReference>
<evidence type="ECO:0000313" key="1">
    <source>
        <dbReference type="EMBL" id="OGE64672.1"/>
    </source>
</evidence>